<sequence>MGWSRKLVCRPGCPYEVTSEDDEQLVAVMLEHMWDDHGVAVDPEDLREMISG</sequence>
<evidence type="ECO:0008006" key="3">
    <source>
        <dbReference type="Google" id="ProtNLM"/>
    </source>
</evidence>
<dbReference type="InterPro" id="IPR009409">
    <property type="entry name" value="DUF1059"/>
</dbReference>
<dbReference type="OrthoDB" id="305175at2157"/>
<dbReference type="EMBL" id="FNHL01000003">
    <property type="protein sequence ID" value="SDM75447.1"/>
    <property type="molecule type" value="Genomic_DNA"/>
</dbReference>
<dbReference type="Pfam" id="PF06348">
    <property type="entry name" value="DUF1059"/>
    <property type="match status" value="1"/>
</dbReference>
<reference evidence="2" key="1">
    <citation type="submission" date="2016-10" db="EMBL/GenBank/DDBJ databases">
        <authorList>
            <person name="Varghese N."/>
            <person name="Submissions S."/>
        </authorList>
    </citation>
    <scope>NUCLEOTIDE SEQUENCE [LARGE SCALE GENOMIC DNA]</scope>
    <source>
        <strain evidence="2">CGMCC 1.10119</strain>
    </source>
</reference>
<dbReference type="RefSeq" id="WP_089697818.1">
    <property type="nucleotide sequence ID" value="NZ_FNHL01000003.1"/>
</dbReference>
<accession>A0A1G9VU28</accession>
<proteinExistence type="predicted"/>
<organism evidence="1 2">
    <name type="scientific">Halogranum gelatinilyticum</name>
    <dbReference type="NCBI Taxonomy" id="660521"/>
    <lineage>
        <taxon>Archaea</taxon>
        <taxon>Methanobacteriati</taxon>
        <taxon>Methanobacteriota</taxon>
        <taxon>Stenosarchaea group</taxon>
        <taxon>Halobacteria</taxon>
        <taxon>Halobacteriales</taxon>
        <taxon>Haloferacaceae</taxon>
    </lineage>
</organism>
<name>A0A1G9VU28_9EURY</name>
<keyword evidence="2" id="KW-1185">Reference proteome</keyword>
<protein>
    <recommendedName>
        <fullName evidence="3">DUF1059 domain-containing protein</fullName>
    </recommendedName>
</protein>
<gene>
    <name evidence="1" type="ORF">SAMN04487949_2501</name>
</gene>
<evidence type="ECO:0000313" key="2">
    <source>
        <dbReference type="Proteomes" id="UP000199451"/>
    </source>
</evidence>
<evidence type="ECO:0000313" key="1">
    <source>
        <dbReference type="EMBL" id="SDM75447.1"/>
    </source>
</evidence>
<dbReference type="Proteomes" id="UP000199451">
    <property type="component" value="Unassembled WGS sequence"/>
</dbReference>
<dbReference type="AlphaFoldDB" id="A0A1G9VU28"/>